<feature type="domain" description="Sialate O-acetylesterase" evidence="2">
    <location>
        <begin position="124"/>
        <end position="365"/>
    </location>
</feature>
<evidence type="ECO:0000259" key="2">
    <source>
        <dbReference type="Pfam" id="PF03629"/>
    </source>
</evidence>
<dbReference type="Pfam" id="PF18962">
    <property type="entry name" value="Por_Secre_tail"/>
    <property type="match status" value="1"/>
</dbReference>
<organism evidence="4 5">
    <name type="scientific">Persicitalea jodogahamensis</name>
    <dbReference type="NCBI Taxonomy" id="402147"/>
    <lineage>
        <taxon>Bacteria</taxon>
        <taxon>Pseudomonadati</taxon>
        <taxon>Bacteroidota</taxon>
        <taxon>Cytophagia</taxon>
        <taxon>Cytophagales</taxon>
        <taxon>Spirosomataceae</taxon>
        <taxon>Persicitalea</taxon>
    </lineage>
</organism>
<protein>
    <recommendedName>
        <fullName evidence="6">T9SS type A sorting domain-containing protein</fullName>
    </recommendedName>
</protein>
<keyword evidence="5" id="KW-1185">Reference proteome</keyword>
<evidence type="ECO:0000259" key="3">
    <source>
        <dbReference type="Pfam" id="PF18962"/>
    </source>
</evidence>
<dbReference type="GO" id="GO:0016788">
    <property type="term" value="F:hydrolase activity, acting on ester bonds"/>
    <property type="evidence" value="ECO:0007669"/>
    <property type="project" value="UniProtKB-ARBA"/>
</dbReference>
<evidence type="ECO:0000256" key="1">
    <source>
        <dbReference type="ARBA" id="ARBA00022801"/>
    </source>
</evidence>
<dbReference type="RefSeq" id="WP_189564726.1">
    <property type="nucleotide sequence ID" value="NZ_BMXF01000002.1"/>
</dbReference>
<dbReference type="NCBIfam" id="TIGR04183">
    <property type="entry name" value="Por_Secre_tail"/>
    <property type="match status" value="1"/>
</dbReference>
<dbReference type="AlphaFoldDB" id="A0A8J3D6Z9"/>
<dbReference type="Proteomes" id="UP000598271">
    <property type="component" value="Unassembled WGS sequence"/>
</dbReference>
<keyword evidence="1" id="KW-0378">Hydrolase</keyword>
<dbReference type="EMBL" id="BMXF01000002">
    <property type="protein sequence ID" value="GHB70036.1"/>
    <property type="molecule type" value="Genomic_DNA"/>
</dbReference>
<proteinExistence type="predicted"/>
<evidence type="ECO:0000313" key="5">
    <source>
        <dbReference type="Proteomes" id="UP000598271"/>
    </source>
</evidence>
<name>A0A8J3D6Z9_9BACT</name>
<feature type="domain" description="Secretion system C-terminal sorting" evidence="3">
    <location>
        <begin position="978"/>
        <end position="1052"/>
    </location>
</feature>
<dbReference type="InterPro" id="IPR036514">
    <property type="entry name" value="SGNH_hydro_sf"/>
</dbReference>
<comment type="caution">
    <text evidence="4">The sequence shown here is derived from an EMBL/GenBank/DDBJ whole genome shotgun (WGS) entry which is preliminary data.</text>
</comment>
<dbReference type="InterPro" id="IPR005181">
    <property type="entry name" value="SASA"/>
</dbReference>
<dbReference type="InterPro" id="IPR026444">
    <property type="entry name" value="Secre_tail"/>
</dbReference>
<evidence type="ECO:0000313" key="4">
    <source>
        <dbReference type="EMBL" id="GHB70036.1"/>
    </source>
</evidence>
<reference evidence="4 5" key="1">
    <citation type="journal article" date="2014" name="Int. J. Syst. Evol. Microbiol.">
        <title>Complete genome sequence of Corynebacterium casei LMG S-19264T (=DSM 44701T), isolated from a smear-ripened cheese.</title>
        <authorList>
            <consortium name="US DOE Joint Genome Institute (JGI-PGF)"/>
            <person name="Walter F."/>
            <person name="Albersmeier A."/>
            <person name="Kalinowski J."/>
            <person name="Ruckert C."/>
        </authorList>
    </citation>
    <scope>NUCLEOTIDE SEQUENCE [LARGE SCALE GENOMIC DNA]</scope>
    <source>
        <strain evidence="4 5">KCTC 12866</strain>
    </source>
</reference>
<evidence type="ECO:0008006" key="6">
    <source>
        <dbReference type="Google" id="ProtNLM"/>
    </source>
</evidence>
<accession>A0A8J3D6Z9</accession>
<dbReference type="Pfam" id="PF03629">
    <property type="entry name" value="SASA"/>
    <property type="match status" value="1"/>
</dbReference>
<dbReference type="Gene3D" id="3.40.50.1110">
    <property type="entry name" value="SGNH hydrolase"/>
    <property type="match status" value="1"/>
</dbReference>
<dbReference type="SUPFAM" id="SSF52266">
    <property type="entry name" value="SGNH hydrolase"/>
    <property type="match status" value="1"/>
</dbReference>
<sequence length="1054" mass="113105">MNFTVKLTLVTLVTILGFVRADAYAQLSISYPANRTVLQRDKNNSATVYIRGNYSTPIDRVEVQLRAINGGSTSGWMNIQNNPQGGSYAGQVNWSGGWYELEVRGWRGDQIAGTATVSRFGIGEVFLIAGQSNSQGYQNYGGPGANDDRVNTVNYNNVNSANDLPQPSFDHLNADSYISPRGNSAWAYGKLGDRLAERLGVPILFYNAGWYGSAIKNWRESINGQTYSIYNGEPFTPSGMPYNNFRLALQYYISVTGIRAILWHQGEADNFANTAGTAYRNDLRAIIDQSRNESGRNLSWVIARVTYDNQRGSDFEIIKAQNDVIASTPNTFYGPETDKIQAPRPDGAHFQDIGLHQLGDAWSNALNDDFFSRSEPHKAVPLPSVRVSCGVGNSLSLTVEGGNYTTVNWSNGQTSANINVGGGRYVARVRDQAGNIMFSPAVEVPGQIRPSVPVIQVEGGRNNICQGSSLALTAATDGFVRWNTGQTDRRISVNTPNTYTVTATNAYGCETTSASVTIGVFSTPPPPKPSINVLGTTVFCAGGVVKLESTSAVQSSWSNGQNGSTISVNDSGDFRVRAVDDNGCQSPESDPVTVRVNPLPSRPSVAASGNTTFCEGGSVSLTSSYENGNRWNINSTDRSVVISQSGEFTVSVTDDNGCVSTSSPVRVQVNPLPAAPTITPLRPTTFCDRDYTVLQSSASNSYQWSDGSGQREIEVRKSGEYSLTAIDGNGCRSPLSPVVRVTANPLPPTPTITASGPLTFCASEKITLKATDATGYVWNSGSTNQEVTTNLTGIYQVRTKNEFGCLSDASNTLSVNALPLPQAPTVTALGRTTFCQGEQVQLTTNADGTFSWNTGATGRTITATESGNYSAQVQGPNGCFSPFSQAVRLEAKAKPPLPVIEQVGTYTLQAGISVANENFLWQKDGTPLADSTSLIKATRPGAFAVKAAITYSPTLVCYSDESAIFNFIPEADGNGISIYPNPSENGMVIAETREDLESATIRVFDLKGTPVRTIMVDSFSQRQLLDLSSLPGGMYIMKISSGVFHATQKLLISR</sequence>
<gene>
    <name evidence="4" type="ORF">GCM10007390_24570</name>
</gene>